<dbReference type="InterPro" id="IPR050498">
    <property type="entry name" value="Ycf3"/>
</dbReference>
<dbReference type="PROSITE" id="PS50005">
    <property type="entry name" value="TPR"/>
    <property type="match status" value="2"/>
</dbReference>
<evidence type="ECO:0000313" key="6">
    <source>
        <dbReference type="RefSeq" id="XP_031555752.1"/>
    </source>
</evidence>
<sequence>MEVEEKPPREEVSIEEAEAKVQELYDFRDNYFEKNGIEKAPVKNQEIEAKLKEVLSILDYVHAAPEDTAKCLYLRGKALNVRGDFEQTAQDALSKAVKLVPNLVEAWNALGECYWKKGDMAAAKNCFTGALSHSKNKESLRNLSMVLRQLGTEAAEKAENVKKSVSMAKEALSLDISDGMSWYILGNAYLSQFFSGTHSPPILKQCMSAYTNAEKDPRTASNPDLHFNRAMAYKYQEEYEHCINDFKKAFIFDPGFQEAKEQRKKVLHYLTSTMELVKAKGKIKAKRLTSMVQSLGDSELGPYAGGSYTSPTGMTVKLECVPTTELKAGFNEGKVVMGRMVGSVAMDDPLPYTFAMIDNTGHCLPVTVYNMNMKSGFMVGDSLAIPEPFIQVTDFTEDGKVYKFESIRVDNPVVLIVNKKKLGKNQLAPSVLSVTAKNE</sequence>
<reference evidence="6" key="1">
    <citation type="submission" date="2025-08" db="UniProtKB">
        <authorList>
            <consortium name="RefSeq"/>
        </authorList>
    </citation>
    <scope>IDENTIFICATION</scope>
    <source>
        <tissue evidence="6">Tentacle</tissue>
    </source>
</reference>
<dbReference type="InParanoid" id="A0A6P8HSZ0"/>
<evidence type="ECO:0000313" key="5">
    <source>
        <dbReference type="Proteomes" id="UP000515163"/>
    </source>
</evidence>
<dbReference type="FunCoup" id="A0A6P8HSZ0">
    <property type="interactions" value="3017"/>
</dbReference>
<dbReference type="Proteomes" id="UP000515163">
    <property type="component" value="Unplaced"/>
</dbReference>
<dbReference type="SMART" id="SM00028">
    <property type="entry name" value="TPR"/>
    <property type="match status" value="3"/>
</dbReference>
<dbReference type="KEGG" id="aten:116292551"/>
<feature type="repeat" description="TPR" evidence="3">
    <location>
        <begin position="223"/>
        <end position="256"/>
    </location>
</feature>
<keyword evidence="5" id="KW-1185">Reference proteome</keyword>
<dbReference type="SUPFAM" id="SSF48452">
    <property type="entry name" value="TPR-like"/>
    <property type="match status" value="1"/>
</dbReference>
<dbReference type="RefSeq" id="XP_031555752.1">
    <property type="nucleotide sequence ID" value="XM_031699892.1"/>
</dbReference>
<dbReference type="Pfam" id="PF13181">
    <property type="entry name" value="TPR_8"/>
    <property type="match status" value="2"/>
</dbReference>
<evidence type="ECO:0000256" key="1">
    <source>
        <dbReference type="ARBA" id="ARBA00022737"/>
    </source>
</evidence>
<keyword evidence="2 3" id="KW-0802">TPR repeat</keyword>
<dbReference type="Gene3D" id="1.25.40.10">
    <property type="entry name" value="Tetratricopeptide repeat domain"/>
    <property type="match status" value="1"/>
</dbReference>
<dbReference type="InterPro" id="IPR038645">
    <property type="entry name" value="TTC5_OB_sf"/>
</dbReference>
<dbReference type="Pfam" id="PF16669">
    <property type="entry name" value="TTC5_OB"/>
    <property type="match status" value="1"/>
</dbReference>
<evidence type="ECO:0000256" key="2">
    <source>
        <dbReference type="ARBA" id="ARBA00022803"/>
    </source>
</evidence>
<gene>
    <name evidence="6" type="primary">LOC116292551</name>
</gene>
<dbReference type="AlphaFoldDB" id="A0A6P8HSZ0"/>
<dbReference type="PANTHER" id="PTHR44858">
    <property type="entry name" value="TETRATRICOPEPTIDE REPEAT PROTEIN 6"/>
    <property type="match status" value="1"/>
</dbReference>
<feature type="domain" description="Tetratricopeptide repeat protein 5 OB fold" evidence="4">
    <location>
        <begin position="317"/>
        <end position="430"/>
    </location>
</feature>
<evidence type="ECO:0000256" key="3">
    <source>
        <dbReference type="PROSITE-ProRule" id="PRU00339"/>
    </source>
</evidence>
<dbReference type="InterPro" id="IPR019734">
    <property type="entry name" value="TPR_rpt"/>
</dbReference>
<name>A0A6P8HSZ0_ACTTE</name>
<dbReference type="InterPro" id="IPR032076">
    <property type="entry name" value="TTC5_OB"/>
</dbReference>
<protein>
    <submittedName>
        <fullName evidence="6">Tetratricopeptide repeat protein 5-like</fullName>
    </submittedName>
</protein>
<dbReference type="InterPro" id="IPR011990">
    <property type="entry name" value="TPR-like_helical_dom_sf"/>
</dbReference>
<feature type="repeat" description="TPR" evidence="3">
    <location>
        <begin position="104"/>
        <end position="137"/>
    </location>
</feature>
<evidence type="ECO:0000259" key="4">
    <source>
        <dbReference type="Pfam" id="PF16669"/>
    </source>
</evidence>
<organism evidence="5 6">
    <name type="scientific">Actinia tenebrosa</name>
    <name type="common">Australian red waratah sea anemone</name>
    <dbReference type="NCBI Taxonomy" id="6105"/>
    <lineage>
        <taxon>Eukaryota</taxon>
        <taxon>Metazoa</taxon>
        <taxon>Cnidaria</taxon>
        <taxon>Anthozoa</taxon>
        <taxon>Hexacorallia</taxon>
        <taxon>Actiniaria</taxon>
        <taxon>Actiniidae</taxon>
        <taxon>Actinia</taxon>
    </lineage>
</organism>
<accession>A0A6P8HSZ0</accession>
<proteinExistence type="predicted"/>
<dbReference type="Gene3D" id="2.40.50.550">
    <property type="match status" value="1"/>
</dbReference>
<keyword evidence="1" id="KW-0677">Repeat</keyword>
<dbReference type="OrthoDB" id="423589at2759"/>
<dbReference type="PANTHER" id="PTHR44858:SF1">
    <property type="entry name" value="UDP-N-ACETYLGLUCOSAMINE--PEPTIDE N-ACETYLGLUCOSAMINYLTRANSFERASE SPINDLY-RELATED"/>
    <property type="match status" value="1"/>
</dbReference>
<dbReference type="GeneID" id="116292551"/>